<gene>
    <name evidence="2" type="ORF">NCGR_LOCUS15466</name>
</gene>
<proteinExistence type="predicted"/>
<name>A0A811NET6_9POAL</name>
<protein>
    <submittedName>
        <fullName evidence="2">Uncharacterized protein</fullName>
    </submittedName>
</protein>
<dbReference type="PANTHER" id="PTHR34776:SF1">
    <property type="entry name" value="F17F16.3 PROTEIN"/>
    <property type="match status" value="1"/>
</dbReference>
<feature type="compositionally biased region" description="Basic and acidic residues" evidence="1">
    <location>
        <begin position="84"/>
        <end position="99"/>
    </location>
</feature>
<evidence type="ECO:0000313" key="3">
    <source>
        <dbReference type="Proteomes" id="UP000604825"/>
    </source>
</evidence>
<keyword evidence="3" id="KW-1185">Reference proteome</keyword>
<evidence type="ECO:0000313" key="2">
    <source>
        <dbReference type="EMBL" id="CAD6222948.1"/>
    </source>
</evidence>
<sequence>MGQGKETKTRPDPKVEIQEKGEIFFFYRPKVDKNEAHSLDDVQRMYIVLRPESTGGRGVEEKQAPDSGKEGRKRHQQGDGGQGRSEEKGAEGGHGKEEVNIEEQPLLRLVVMGKKSLPDPAKHSRPYWGYVELVTTKVQDIKDALKEDFIVTLAVLHLHFPLQLQPELVLHVVRRRDEQQLAPLVVEQPAEPAAVAAAGGRVGVLHLHEGENQQATASCSDLVKMFGEVADVKPLLSGSWD</sequence>
<dbReference type="EMBL" id="CAJGYO010000004">
    <property type="protein sequence ID" value="CAD6222948.1"/>
    <property type="molecule type" value="Genomic_DNA"/>
</dbReference>
<dbReference type="Proteomes" id="UP000604825">
    <property type="component" value="Unassembled WGS sequence"/>
</dbReference>
<dbReference type="OrthoDB" id="1028014at2759"/>
<organism evidence="2 3">
    <name type="scientific">Miscanthus lutarioriparius</name>
    <dbReference type="NCBI Taxonomy" id="422564"/>
    <lineage>
        <taxon>Eukaryota</taxon>
        <taxon>Viridiplantae</taxon>
        <taxon>Streptophyta</taxon>
        <taxon>Embryophyta</taxon>
        <taxon>Tracheophyta</taxon>
        <taxon>Spermatophyta</taxon>
        <taxon>Magnoliopsida</taxon>
        <taxon>Liliopsida</taxon>
        <taxon>Poales</taxon>
        <taxon>Poaceae</taxon>
        <taxon>PACMAD clade</taxon>
        <taxon>Panicoideae</taxon>
        <taxon>Andropogonodae</taxon>
        <taxon>Andropogoneae</taxon>
        <taxon>Saccharinae</taxon>
        <taxon>Miscanthus</taxon>
    </lineage>
</organism>
<feature type="compositionally biased region" description="Basic and acidic residues" evidence="1">
    <location>
        <begin position="58"/>
        <end position="70"/>
    </location>
</feature>
<feature type="region of interest" description="Disordered" evidence="1">
    <location>
        <begin position="1"/>
        <end position="21"/>
    </location>
</feature>
<accession>A0A811NET6</accession>
<dbReference type="PANTHER" id="PTHR34776">
    <property type="entry name" value="F17F16.3 PROTEIN"/>
    <property type="match status" value="1"/>
</dbReference>
<reference evidence="2" key="1">
    <citation type="submission" date="2020-10" db="EMBL/GenBank/DDBJ databases">
        <authorList>
            <person name="Han B."/>
            <person name="Lu T."/>
            <person name="Zhao Q."/>
            <person name="Huang X."/>
            <person name="Zhao Y."/>
        </authorList>
    </citation>
    <scope>NUCLEOTIDE SEQUENCE</scope>
</reference>
<evidence type="ECO:0000256" key="1">
    <source>
        <dbReference type="SAM" id="MobiDB-lite"/>
    </source>
</evidence>
<feature type="region of interest" description="Disordered" evidence="1">
    <location>
        <begin position="50"/>
        <end position="99"/>
    </location>
</feature>
<comment type="caution">
    <text evidence="2">The sequence shown here is derived from an EMBL/GenBank/DDBJ whole genome shotgun (WGS) entry which is preliminary data.</text>
</comment>
<dbReference type="AlphaFoldDB" id="A0A811NET6"/>